<name>A0A3B0WCB2_9ZZZZ</name>
<proteinExistence type="predicted"/>
<gene>
    <name evidence="1" type="ORF">MNBD_GAMMA04-412</name>
</gene>
<sequence>TAREQKILITPVGQEVLSGKKNWLDIKKQDRWIGGVHLDSTNVWCWNSTSGEIVERA</sequence>
<evidence type="ECO:0000313" key="1">
    <source>
        <dbReference type="EMBL" id="VAW48822.1"/>
    </source>
</evidence>
<accession>A0A3B0WCB2</accession>
<dbReference type="AlphaFoldDB" id="A0A3B0WCB2"/>
<reference evidence="1" key="1">
    <citation type="submission" date="2018-06" db="EMBL/GenBank/DDBJ databases">
        <authorList>
            <person name="Zhirakovskaya E."/>
        </authorList>
    </citation>
    <scope>NUCLEOTIDE SEQUENCE</scope>
</reference>
<protein>
    <submittedName>
        <fullName evidence="1">Uncharacterized protein</fullName>
    </submittedName>
</protein>
<feature type="non-terminal residue" evidence="1">
    <location>
        <position position="1"/>
    </location>
</feature>
<dbReference type="EMBL" id="UOFB01000293">
    <property type="protein sequence ID" value="VAW48822.1"/>
    <property type="molecule type" value="Genomic_DNA"/>
</dbReference>
<organism evidence="1">
    <name type="scientific">hydrothermal vent metagenome</name>
    <dbReference type="NCBI Taxonomy" id="652676"/>
    <lineage>
        <taxon>unclassified sequences</taxon>
        <taxon>metagenomes</taxon>
        <taxon>ecological metagenomes</taxon>
    </lineage>
</organism>